<feature type="disulfide bond" evidence="18">
    <location>
        <begin position="149"/>
        <end position="167"/>
    </location>
</feature>
<feature type="disulfide bond" evidence="18">
    <location>
        <begin position="1020"/>
        <end position="1032"/>
    </location>
</feature>
<feature type="disulfide bond" evidence="18">
    <location>
        <begin position="226"/>
        <end position="244"/>
    </location>
</feature>
<dbReference type="PROSITE" id="PS01186">
    <property type="entry name" value="EGF_2"/>
    <property type="match status" value="2"/>
</dbReference>
<reference evidence="22 23" key="2">
    <citation type="submission" date="2019-01" db="EMBL/GenBank/DDBJ databases">
        <title>A chromosome length genome reference of the Java medaka (oryzias javanicus).</title>
        <authorList>
            <person name="Herpin A."/>
            <person name="Takehana Y."/>
            <person name="Naruse K."/>
            <person name="Ansai S."/>
            <person name="Kawaguchi M."/>
        </authorList>
    </citation>
    <scope>NUCLEOTIDE SEQUENCE [LARGE SCALE GENOMIC DNA]</scope>
    <source>
        <strain evidence="22">RS831</strain>
        <tissue evidence="22">Whole body</tissue>
    </source>
</reference>
<feature type="disulfide bond" evidence="18">
    <location>
        <begin position="1122"/>
        <end position="1137"/>
    </location>
</feature>
<dbReference type="GO" id="GO:0031904">
    <property type="term" value="C:endosome lumen"/>
    <property type="evidence" value="ECO:0007669"/>
    <property type="project" value="UniProtKB-SubCell"/>
</dbReference>
<evidence type="ECO:0000256" key="12">
    <source>
        <dbReference type="ARBA" id="ARBA00023136"/>
    </source>
</evidence>
<evidence type="ECO:0000256" key="13">
    <source>
        <dbReference type="ARBA" id="ARBA00023157"/>
    </source>
</evidence>
<feature type="repeat" description="LDL-receptor class B" evidence="19">
    <location>
        <begin position="790"/>
        <end position="831"/>
    </location>
</feature>
<dbReference type="FunFam" id="4.10.400.10:FF:000002">
    <property type="entry name" value="Low-density lipoprotein receptor-related protein 1"/>
    <property type="match status" value="2"/>
</dbReference>
<dbReference type="PROSITE" id="PS50068">
    <property type="entry name" value="LDLRA_2"/>
    <property type="match status" value="15"/>
</dbReference>
<keyword evidence="15" id="KW-0325">Glycoprotein</keyword>
<feature type="repeat" description="LDL-receptor class B" evidence="19">
    <location>
        <begin position="473"/>
        <end position="515"/>
    </location>
</feature>
<dbReference type="SUPFAM" id="SSF57424">
    <property type="entry name" value="LDL receptor-like module"/>
    <property type="match status" value="14"/>
</dbReference>
<dbReference type="InterPro" id="IPR002172">
    <property type="entry name" value="LDrepeatLR_classA_rpt"/>
</dbReference>
<dbReference type="FunFam" id="2.10.25.10:FF:000037">
    <property type="entry name" value="Signal peptide, CUB domain and EGF-like domain-containing 2"/>
    <property type="match status" value="1"/>
</dbReference>
<feature type="chain" id="PRO_5018675621" description="EGF-like domain-containing protein" evidence="20">
    <location>
        <begin position="23"/>
        <end position="1436"/>
    </location>
</feature>
<evidence type="ECO:0000259" key="21">
    <source>
        <dbReference type="PROSITE" id="PS50026"/>
    </source>
</evidence>
<feature type="disulfide bond" evidence="18">
    <location>
        <begin position="112"/>
        <end position="130"/>
    </location>
</feature>
<feature type="disulfide bond" evidence="18">
    <location>
        <begin position="1150"/>
        <end position="1168"/>
    </location>
</feature>
<feature type="disulfide bond" evidence="18">
    <location>
        <begin position="124"/>
        <end position="139"/>
    </location>
</feature>
<dbReference type="GO" id="GO:0042562">
    <property type="term" value="F:hormone binding"/>
    <property type="evidence" value="ECO:0007669"/>
    <property type="project" value="TreeGrafter"/>
</dbReference>
<dbReference type="InterPro" id="IPR036055">
    <property type="entry name" value="LDL_receptor-like_sf"/>
</dbReference>
<evidence type="ECO:0000313" key="22">
    <source>
        <dbReference type="EMBL" id="RVE58006.1"/>
    </source>
</evidence>
<evidence type="ECO:0000256" key="15">
    <source>
        <dbReference type="ARBA" id="ARBA00023180"/>
    </source>
</evidence>
<dbReference type="FunFam" id="4.10.400.10:FF:000024">
    <property type="entry name" value="Low-density lipoprotein RecePtor related"/>
    <property type="match status" value="1"/>
</dbReference>
<organism evidence="22 23">
    <name type="scientific">Oryzias javanicus</name>
    <name type="common">Javanese ricefish</name>
    <name type="synonym">Aplocheilus javanicus</name>
    <dbReference type="NCBI Taxonomy" id="123683"/>
    <lineage>
        <taxon>Eukaryota</taxon>
        <taxon>Metazoa</taxon>
        <taxon>Chordata</taxon>
        <taxon>Craniata</taxon>
        <taxon>Vertebrata</taxon>
        <taxon>Euteleostomi</taxon>
        <taxon>Actinopterygii</taxon>
        <taxon>Neopterygii</taxon>
        <taxon>Teleostei</taxon>
        <taxon>Neoteleostei</taxon>
        <taxon>Acanthomorphata</taxon>
        <taxon>Ovalentaria</taxon>
        <taxon>Atherinomorphae</taxon>
        <taxon>Beloniformes</taxon>
        <taxon>Adrianichthyidae</taxon>
        <taxon>Oryziinae</taxon>
        <taxon>Oryzias</taxon>
    </lineage>
</organism>
<dbReference type="PANTHER" id="PTHR22722">
    <property type="entry name" value="LOW-DENSITY LIPOPROTEIN RECEPTOR-RELATED PROTEIN 2-RELATED"/>
    <property type="match status" value="1"/>
</dbReference>
<dbReference type="FunFam" id="2.120.10.30:FF:000057">
    <property type="entry name" value="Low-density lipoprotein receptor-related protein 2"/>
    <property type="match status" value="1"/>
</dbReference>
<feature type="disulfide bond" evidence="18">
    <location>
        <begin position="1110"/>
        <end position="1128"/>
    </location>
</feature>
<evidence type="ECO:0000256" key="17">
    <source>
        <dbReference type="PROSITE-ProRule" id="PRU00076"/>
    </source>
</evidence>
<feature type="disulfide bond" evidence="18">
    <location>
        <begin position="32"/>
        <end position="50"/>
    </location>
</feature>
<dbReference type="CDD" id="cd00112">
    <property type="entry name" value="LDLa"/>
    <property type="match status" value="14"/>
</dbReference>
<dbReference type="InterPro" id="IPR018097">
    <property type="entry name" value="EGF_Ca-bd_CS"/>
</dbReference>
<dbReference type="InterPro" id="IPR000152">
    <property type="entry name" value="EGF-type_Asp/Asn_hydroxyl_site"/>
</dbReference>
<comment type="caution">
    <text evidence="17">Lacks conserved residue(s) required for the propagation of feature annotation.</text>
</comment>
<feature type="repeat" description="LDL-receptor class B" evidence="19">
    <location>
        <begin position="876"/>
        <end position="919"/>
    </location>
</feature>
<feature type="repeat" description="LDL-receptor class B" evidence="19">
    <location>
        <begin position="747"/>
        <end position="789"/>
    </location>
</feature>
<dbReference type="FunFam" id="4.10.400.10:FF:000034">
    <property type="entry name" value="Low-density lipoprotein receptor-related protein 2"/>
    <property type="match status" value="3"/>
</dbReference>
<name>A0A3S2PCR6_ORYJA</name>
<feature type="disulfide bond" evidence="18">
    <location>
        <begin position="1061"/>
        <end position="1073"/>
    </location>
</feature>
<evidence type="ECO:0000256" key="20">
    <source>
        <dbReference type="SAM" id="SignalP"/>
    </source>
</evidence>
<dbReference type="SUPFAM" id="SSF57184">
    <property type="entry name" value="Growth factor receptor domain"/>
    <property type="match status" value="1"/>
</dbReference>
<keyword evidence="4 17" id="KW-0245">EGF-like domain</keyword>
<feature type="disulfide bond" evidence="18">
    <location>
        <begin position="25"/>
        <end position="37"/>
    </location>
</feature>
<feature type="domain" description="EGF-like" evidence="21">
    <location>
        <begin position="1385"/>
        <end position="1424"/>
    </location>
</feature>
<dbReference type="Pfam" id="PF00058">
    <property type="entry name" value="Ldl_recept_b"/>
    <property type="match status" value="5"/>
</dbReference>
<dbReference type="Gene3D" id="4.10.400.10">
    <property type="entry name" value="Low-density Lipoprotein Receptor"/>
    <property type="match status" value="15"/>
</dbReference>
<feature type="disulfide bond" evidence="17">
    <location>
        <begin position="1389"/>
        <end position="1399"/>
    </location>
</feature>
<dbReference type="FunFam" id="4.10.400.10:FF:000045">
    <property type="entry name" value="Low-density lipoprotein receptor-related protein 2"/>
    <property type="match status" value="2"/>
</dbReference>
<keyword evidence="14" id="KW-0675">Receptor</keyword>
<dbReference type="InterPro" id="IPR023415">
    <property type="entry name" value="LDLR_class-A_CS"/>
</dbReference>
<dbReference type="InterPro" id="IPR009030">
    <property type="entry name" value="Growth_fac_rcpt_cys_sf"/>
</dbReference>
<dbReference type="Pfam" id="PF00057">
    <property type="entry name" value="Ldl_recept_a"/>
    <property type="match status" value="14"/>
</dbReference>
<feature type="repeat" description="LDL-receptor class B" evidence="19">
    <location>
        <begin position="430"/>
        <end position="472"/>
    </location>
</feature>
<dbReference type="InterPro" id="IPR000742">
    <property type="entry name" value="EGF"/>
</dbReference>
<dbReference type="GO" id="GO:0016324">
    <property type="term" value="C:apical plasma membrane"/>
    <property type="evidence" value="ECO:0007669"/>
    <property type="project" value="TreeGrafter"/>
</dbReference>
<evidence type="ECO:0000256" key="6">
    <source>
        <dbReference type="ARBA" id="ARBA00022583"/>
    </source>
</evidence>
<feature type="disulfide bond" evidence="18">
    <location>
        <begin position="44"/>
        <end position="59"/>
    </location>
</feature>
<feature type="disulfide bond" evidence="18">
    <location>
        <begin position="1027"/>
        <end position="1045"/>
    </location>
</feature>
<evidence type="ECO:0000256" key="18">
    <source>
        <dbReference type="PROSITE-ProRule" id="PRU00124"/>
    </source>
</evidence>
<dbReference type="SUPFAM" id="SSF63825">
    <property type="entry name" value="YWTD domain"/>
    <property type="match status" value="2"/>
</dbReference>
<keyword evidence="9" id="KW-0677">Repeat</keyword>
<evidence type="ECO:0000256" key="7">
    <source>
        <dbReference type="ARBA" id="ARBA00022692"/>
    </source>
</evidence>
<dbReference type="InterPro" id="IPR051221">
    <property type="entry name" value="LDLR-related"/>
</dbReference>
<dbReference type="PROSITE" id="PS00010">
    <property type="entry name" value="ASX_HYDROXYL"/>
    <property type="match status" value="1"/>
</dbReference>
<dbReference type="FunFam" id="2.10.25.10:FF:000240">
    <property type="entry name" value="Vitamin K-dependent protein S"/>
    <property type="match status" value="1"/>
</dbReference>
<evidence type="ECO:0000256" key="4">
    <source>
        <dbReference type="ARBA" id="ARBA00022536"/>
    </source>
</evidence>
<keyword evidence="23" id="KW-1185">Reference proteome</keyword>
<evidence type="ECO:0000256" key="1">
    <source>
        <dbReference type="ARBA" id="ARBA00004167"/>
    </source>
</evidence>
<evidence type="ECO:0000256" key="16">
    <source>
        <dbReference type="ARBA" id="ARBA00046273"/>
    </source>
</evidence>
<reference evidence="22 23" key="1">
    <citation type="submission" date="2018-11" db="EMBL/GenBank/DDBJ databases">
        <authorList>
            <person name="Lopez-Roques C."/>
            <person name="Donnadieu C."/>
            <person name="Bouchez O."/>
            <person name="Klopp C."/>
            <person name="Cabau C."/>
            <person name="Zahm M."/>
        </authorList>
    </citation>
    <scope>NUCLEOTIDE SEQUENCE [LARGE SCALE GENOMIC DNA]</scope>
    <source>
        <strain evidence="22">RS831</strain>
        <tissue evidence="22">Whole body</tissue>
    </source>
</reference>
<evidence type="ECO:0000256" key="9">
    <source>
        <dbReference type="ARBA" id="ARBA00022737"/>
    </source>
</evidence>
<feature type="repeat" description="LDL-receptor class B" evidence="19">
    <location>
        <begin position="832"/>
        <end position="875"/>
    </location>
</feature>
<keyword evidence="8 20" id="KW-0732">Signal</keyword>
<dbReference type="SMART" id="SM00192">
    <property type="entry name" value="LDLa"/>
    <property type="match status" value="15"/>
</dbReference>
<dbReference type="InterPro" id="IPR000033">
    <property type="entry name" value="LDLR_classB_rpt"/>
</dbReference>
<evidence type="ECO:0000256" key="5">
    <source>
        <dbReference type="ARBA" id="ARBA00022553"/>
    </source>
</evidence>
<dbReference type="InterPro" id="IPR011042">
    <property type="entry name" value="6-blade_b-propeller_TolB-like"/>
</dbReference>
<dbReference type="Gene3D" id="2.10.25.10">
    <property type="entry name" value="Laminin"/>
    <property type="match status" value="4"/>
</dbReference>
<feature type="disulfide bond" evidence="18">
    <location>
        <begin position="1266"/>
        <end position="1278"/>
    </location>
</feature>
<feature type="disulfide bond" evidence="18">
    <location>
        <begin position="199"/>
        <end position="214"/>
    </location>
</feature>
<dbReference type="OrthoDB" id="21182at2759"/>
<feature type="disulfide bond" evidence="18">
    <location>
        <begin position="219"/>
        <end position="231"/>
    </location>
</feature>
<feature type="disulfide bond" evidence="18">
    <location>
        <begin position="1273"/>
        <end position="1291"/>
    </location>
</feature>
<dbReference type="FunFam" id="4.10.400.10:FF:000011">
    <property type="entry name" value="Low-density lipoprotein receptor-related protein 1"/>
    <property type="match status" value="2"/>
</dbReference>
<evidence type="ECO:0000256" key="8">
    <source>
        <dbReference type="ARBA" id="ARBA00022729"/>
    </source>
</evidence>
<feature type="repeat" description="LDL-receptor class B" evidence="19">
    <location>
        <begin position="563"/>
        <end position="607"/>
    </location>
</feature>
<dbReference type="InterPro" id="IPR001881">
    <property type="entry name" value="EGF-like_Ca-bd_dom"/>
</dbReference>
<feature type="disulfide bond" evidence="18">
    <location>
        <begin position="1039"/>
        <end position="1054"/>
    </location>
</feature>
<feature type="disulfide bond" evidence="18">
    <location>
        <begin position="180"/>
        <end position="192"/>
    </location>
</feature>
<feature type="disulfide bond" evidence="18">
    <location>
        <begin position="161"/>
        <end position="176"/>
    </location>
</feature>
<dbReference type="GO" id="GO:0005509">
    <property type="term" value="F:calcium ion binding"/>
    <property type="evidence" value="ECO:0007669"/>
    <property type="project" value="InterPro"/>
</dbReference>
<evidence type="ECO:0000256" key="10">
    <source>
        <dbReference type="ARBA" id="ARBA00022753"/>
    </source>
</evidence>
<dbReference type="GO" id="GO:0043235">
    <property type="term" value="C:receptor complex"/>
    <property type="evidence" value="ECO:0007669"/>
    <property type="project" value="TreeGrafter"/>
</dbReference>
<evidence type="ECO:0000256" key="3">
    <source>
        <dbReference type="ARBA" id="ARBA00009939"/>
    </source>
</evidence>
<feature type="disulfide bond" evidence="18">
    <location>
        <begin position="1143"/>
        <end position="1155"/>
    </location>
</feature>
<feature type="disulfide bond" evidence="18">
    <location>
        <begin position="1068"/>
        <end position="1086"/>
    </location>
</feature>
<comment type="subcellular location">
    <subcellularLocation>
        <location evidence="2">Endomembrane system</location>
    </subcellularLocation>
    <subcellularLocation>
        <location evidence="16">Endosome lumen</location>
    </subcellularLocation>
    <subcellularLocation>
        <location evidence="1">Membrane</location>
        <topology evidence="1">Single-pass membrane protein</topology>
    </subcellularLocation>
</comment>
<keyword evidence="13 17" id="KW-1015">Disulfide bond</keyword>
<evidence type="ECO:0000256" key="11">
    <source>
        <dbReference type="ARBA" id="ARBA00022989"/>
    </source>
</evidence>
<sequence>MWRALLLRFFFLFICCVRWCHSEGCELGQFRCGTGQCIQGDWHCDGTSDCVDDSDEHDCPQVTCDDSHFQCLSDGECIPDVWVCDDEEDCEDGSDERQNCPGRTCTSDQFTCSNGVCIPSLYRCDHTADCSDGSDERHCNYPECTQLRCTNGACYDRTQRCDHVLDCRDGSDEANCSQHCNAGQFQCHNGLCIPQRYLCDHDDDCGDRSDELNCTYPTCKGNYFTCPSGRCIHQVWLCDGEDDCEDNADEKGCDNVPRECYPREWPCPSSGKCIPMDKLCDGRVDCPDGEDETNTTASRNCSIWRCASLSCEHHCHASPDGGTCSCPSGYVVSSNDSRSCVDFDDCSMWGVCDQVCEDRVGSHRCSCLQGYVLEQHRYCRADIQTGVPSLIFSNGKDLIMGDIHGHSQHALISSQNRGIAVGVDFHYNLRLIFWTDTIQNKVFSAHMDGSNMQVVLDVSVDYPENLAVDWVNNKLYVVEASVNRIDMVDFDGSNRVTLITENLGNPRGLAVDPTVGYMFFSDWEAKNGQPGLERAFMDGTNRYGIIGSKLGWPAGITLDLEAKRVYWVDSRYDYIETATYDGLHRKTVVHGGALIPHPFSISLFEHNVYFTDWTKMAVMKANKFTDSSPEVVYRTPQTPHGVAVIHQLRQPQVPNPCAVDRGGCDQICILSHRSDNGGLGYRCKCRIGYDLHADGKRCVSVRQFLLFSSQLAVRGIPFNLSSQEDIILPVTGSPSYFVGVDFSAEDDVIFFSDTAKDIIYKQNVDGTGREVLAANRVEGVEDLAYDWISKNLYWTDPRYRSISVMRLADKSRRAIIRNLNNPRAIVVHPVIGYIFWTDWYRPAKIMRAWGDGSHAVSIVNTTLGWPNGLAIDWSAMRLYWVDAFFDKIEHSNFDGRNRLSLDRIAQISHPFGLTIFEGYAYFTDWRLGGIVRVRKSDGGEMVIIRRGISHIMHVKSFNSNSQIGSNFCNRPTYPNGDCSHFCFPAPGSQRVCGCPYGMKLSLNQQTCVDDPSNEPPTLQCGANSFHCSNGKCVPSSYRCDGVDDCHDNSDEMSCGVNNTTCSPSAFTCANQRCVPVGWRCDGHNDCLDDSDEINCPTKVPGTCPANQFTCANHRCIPHTWRCDTDNDCGDGSDEANCNAGSTCHPEQFQCPDHRCIDPNYVCDGDRDCMDGADEQGCSYNCTPNEFKCANGHQCISSFYRCDGVFDCSDRSDEKNCPTRPPGMCHHESEFQCQSDGSCVPSTWECDGHPDCEDGSDEHQACPPRTCASSLFRCDNGNCVLRSWICDGDNDCRDMSDERDCPKPPFQCPSWQWQCPGHSLCINITTVCDNTPNCPNGADESPLCNQESCSDNNAGCTHGCIQGPFGAQCTCPVGYQLSNDSKTCVDIDECNPPGLCSQHCFNERGSFRCHCQEGYTLEADQRTCKASDNMLKGSATQ</sequence>
<keyword evidence="5" id="KW-0597">Phosphoprotein</keyword>
<dbReference type="PROSITE" id="PS01187">
    <property type="entry name" value="EGF_CA"/>
    <property type="match status" value="1"/>
</dbReference>
<dbReference type="InterPro" id="IPR026823">
    <property type="entry name" value="cEGF"/>
</dbReference>
<keyword evidence="7" id="KW-0812">Transmembrane</keyword>
<feature type="signal peptide" evidence="20">
    <location>
        <begin position="1"/>
        <end position="22"/>
    </location>
</feature>
<evidence type="ECO:0000313" key="23">
    <source>
        <dbReference type="Proteomes" id="UP000283210"/>
    </source>
</evidence>
<dbReference type="Gene3D" id="2.120.10.30">
    <property type="entry name" value="TolB, C-terminal domain"/>
    <property type="match status" value="2"/>
</dbReference>
<dbReference type="SUPFAM" id="SSF57196">
    <property type="entry name" value="EGF/Laminin"/>
    <property type="match status" value="3"/>
</dbReference>
<dbReference type="SMART" id="SM00135">
    <property type="entry name" value="LY"/>
    <property type="match status" value="10"/>
</dbReference>
<dbReference type="SMART" id="SM00181">
    <property type="entry name" value="EGF"/>
    <property type="match status" value="9"/>
</dbReference>
<dbReference type="CDD" id="cd00054">
    <property type="entry name" value="EGF_CA"/>
    <property type="match status" value="1"/>
</dbReference>
<accession>A0A3S2PCR6</accession>
<evidence type="ECO:0000256" key="19">
    <source>
        <dbReference type="PROSITE-ProRule" id="PRU00461"/>
    </source>
</evidence>
<proteinExistence type="inferred from homology"/>
<keyword evidence="12" id="KW-0472">Membrane</keyword>
<comment type="similarity">
    <text evidence="3">Belongs to the LDLR family.</text>
</comment>
<dbReference type="Proteomes" id="UP000283210">
    <property type="component" value="Chromosome 21"/>
</dbReference>
<dbReference type="FunFam" id="4.10.400.10:FF:000198">
    <property type="entry name" value="Low density lipoprotein receptor-related protein 2a"/>
    <property type="match status" value="1"/>
</dbReference>
<evidence type="ECO:0000256" key="2">
    <source>
        <dbReference type="ARBA" id="ARBA00004308"/>
    </source>
</evidence>
<feature type="disulfide bond" evidence="18">
    <location>
        <begin position="238"/>
        <end position="253"/>
    </location>
</feature>
<feature type="disulfide bond" evidence="18">
    <location>
        <begin position="187"/>
        <end position="205"/>
    </location>
</feature>
<dbReference type="FunFam" id="2.120.10.30:FF:000040">
    <property type="entry name" value="Low-density lipoprotein receptor-related protein 2"/>
    <property type="match status" value="1"/>
</dbReference>
<dbReference type="GO" id="GO:0006898">
    <property type="term" value="P:receptor-mediated endocytosis"/>
    <property type="evidence" value="ECO:0007669"/>
    <property type="project" value="TreeGrafter"/>
</dbReference>
<dbReference type="PROSITE" id="PS01209">
    <property type="entry name" value="LDLRA_1"/>
    <property type="match status" value="9"/>
</dbReference>
<feature type="disulfide bond" evidence="18">
    <location>
        <begin position="1201"/>
        <end position="1216"/>
    </location>
</feature>
<keyword evidence="11" id="KW-1133">Transmembrane helix</keyword>
<feature type="disulfide bond" evidence="18">
    <location>
        <begin position="1285"/>
        <end position="1300"/>
    </location>
</feature>
<dbReference type="PROSITE" id="PS50026">
    <property type="entry name" value="EGF_3"/>
    <property type="match status" value="1"/>
</dbReference>
<feature type="disulfide bond" evidence="18">
    <location>
        <begin position="1080"/>
        <end position="1095"/>
    </location>
</feature>
<protein>
    <recommendedName>
        <fullName evidence="21">EGF-like domain-containing protein</fullName>
    </recommendedName>
</protein>
<feature type="disulfide bond" evidence="18">
    <location>
        <begin position="105"/>
        <end position="117"/>
    </location>
</feature>
<dbReference type="FunFam" id="4.10.400.10:FF:000147">
    <property type="entry name" value="Low-density lipoprotein receptor-related protein 2"/>
    <property type="match status" value="2"/>
</dbReference>
<dbReference type="PANTHER" id="PTHR22722:SF11">
    <property type="entry name" value="LOW-DENSITY LIPOPROTEIN RECEPTOR-RELATED PROTEIN 2"/>
    <property type="match status" value="1"/>
</dbReference>
<gene>
    <name evidence="22" type="ORF">OJAV_G00205060</name>
</gene>
<dbReference type="PRINTS" id="PR00261">
    <property type="entry name" value="LDLRECEPTOR"/>
</dbReference>
<dbReference type="EMBL" id="CM012457">
    <property type="protein sequence ID" value="RVE58006.1"/>
    <property type="molecule type" value="Genomic_DNA"/>
</dbReference>
<keyword evidence="10" id="KW-0967">Endosome</keyword>
<dbReference type="SMART" id="SM00179">
    <property type="entry name" value="EGF_CA"/>
    <property type="match status" value="3"/>
</dbReference>
<dbReference type="Pfam" id="PF12662">
    <property type="entry name" value="cEGF"/>
    <property type="match status" value="1"/>
</dbReference>
<dbReference type="PROSITE" id="PS51120">
    <property type="entry name" value="LDLRB"/>
    <property type="match status" value="7"/>
</dbReference>
<evidence type="ECO:0000256" key="14">
    <source>
        <dbReference type="ARBA" id="ARBA00023170"/>
    </source>
</evidence>
<feature type="disulfide bond" evidence="18">
    <location>
        <begin position="1162"/>
        <end position="1177"/>
    </location>
</feature>
<keyword evidence="6" id="KW-0254">Endocytosis</keyword>
<feature type="disulfide bond" evidence="18">
    <location>
        <begin position="1103"/>
        <end position="1115"/>
    </location>
</feature>